<dbReference type="EMBL" id="JBEPAZ010000035">
    <property type="protein sequence ID" value="MER6431974.1"/>
    <property type="molecule type" value="Genomic_DNA"/>
</dbReference>
<evidence type="ECO:0000256" key="1">
    <source>
        <dbReference type="SAM" id="Phobius"/>
    </source>
</evidence>
<dbReference type="Proteomes" id="UP001470023">
    <property type="component" value="Unassembled WGS sequence"/>
</dbReference>
<proteinExistence type="predicted"/>
<dbReference type="RefSeq" id="WP_352064882.1">
    <property type="nucleotide sequence ID" value="NZ_JBEPAZ010000035.1"/>
</dbReference>
<keyword evidence="3" id="KW-1185">Reference proteome</keyword>
<protein>
    <submittedName>
        <fullName evidence="2">Uncharacterized protein</fullName>
    </submittedName>
</protein>
<keyword evidence="1" id="KW-1133">Transmembrane helix</keyword>
<evidence type="ECO:0000313" key="2">
    <source>
        <dbReference type="EMBL" id="MER6431974.1"/>
    </source>
</evidence>
<feature type="transmembrane region" description="Helical" evidence="1">
    <location>
        <begin position="6"/>
        <end position="24"/>
    </location>
</feature>
<sequence>MDALTQLNVQGLVLSAVLLAMACVRADRMRGRRTSVDPPAPEIPDAALVVARVVLVPLAGLGVHTAVQGFGVSDDASWNDSELTNAVHRATDEPDGHRFRTDEAGSPLHFDDYASLTEDKVVHDEGGDAPETGVAVTPAVGDTAAGDTAVGASFTATVREGAC</sequence>
<evidence type="ECO:0000313" key="3">
    <source>
        <dbReference type="Proteomes" id="UP001470023"/>
    </source>
</evidence>
<organism evidence="2 3">
    <name type="scientific">Streptomyces sp. 900105245</name>
    <dbReference type="NCBI Taxonomy" id="3154379"/>
    <lineage>
        <taxon>Bacteria</taxon>
        <taxon>Bacillati</taxon>
        <taxon>Actinomycetota</taxon>
        <taxon>Actinomycetes</taxon>
        <taxon>Kitasatosporales</taxon>
        <taxon>Streptomycetaceae</taxon>
        <taxon>Streptomyces</taxon>
    </lineage>
</organism>
<accession>A0ABV1UE44</accession>
<reference evidence="2 3" key="1">
    <citation type="submission" date="2024-06" db="EMBL/GenBank/DDBJ databases">
        <title>The Natural Products Discovery Center: Release of the First 8490 Sequenced Strains for Exploring Actinobacteria Biosynthetic Diversity.</title>
        <authorList>
            <person name="Kalkreuter E."/>
            <person name="Kautsar S.A."/>
            <person name="Yang D."/>
            <person name="Bader C.D."/>
            <person name="Teijaro C.N."/>
            <person name="Fluegel L."/>
            <person name="Davis C.M."/>
            <person name="Simpson J.R."/>
            <person name="Lauterbach L."/>
            <person name="Steele A.D."/>
            <person name="Gui C."/>
            <person name="Meng S."/>
            <person name="Li G."/>
            <person name="Viehrig K."/>
            <person name="Ye F."/>
            <person name="Su P."/>
            <person name="Kiefer A.F."/>
            <person name="Nichols A."/>
            <person name="Cepeda A.J."/>
            <person name="Yan W."/>
            <person name="Fan B."/>
            <person name="Jiang Y."/>
            <person name="Adhikari A."/>
            <person name="Zheng C.-J."/>
            <person name="Schuster L."/>
            <person name="Cowan T.M."/>
            <person name="Smanski M.J."/>
            <person name="Chevrette M.G."/>
            <person name="De Carvalho L.P.S."/>
            <person name="Shen B."/>
        </authorList>
    </citation>
    <scope>NUCLEOTIDE SEQUENCE [LARGE SCALE GENOMIC DNA]</scope>
    <source>
        <strain evidence="2 3">NPDC001166</strain>
    </source>
</reference>
<comment type="caution">
    <text evidence="2">The sequence shown here is derived from an EMBL/GenBank/DDBJ whole genome shotgun (WGS) entry which is preliminary data.</text>
</comment>
<name>A0ABV1UE44_9ACTN</name>
<gene>
    <name evidence="2" type="ORF">ABT272_30265</name>
</gene>
<keyword evidence="1" id="KW-0472">Membrane</keyword>
<keyword evidence="1" id="KW-0812">Transmembrane</keyword>